<dbReference type="PANTHER" id="PTHR28288:SF2">
    <property type="entry name" value="PROTEASE B INHIBITOR 2"/>
    <property type="match status" value="1"/>
</dbReference>
<dbReference type="Proteomes" id="UP000191144">
    <property type="component" value="Chromosome F"/>
</dbReference>
<sequence length="111" mass="12465">MRLLSVFVVFLGAVAYATSLDRAKSYILTLEEDQEAWKGKLDDLKSLVKQTGGKITHEYSLVKGFSMEIPSSHSTDVLERLEKFAQKLKFKLNIEQDQEVHAMSGPNGPVH</sequence>
<dbReference type="SUPFAM" id="SSF54897">
    <property type="entry name" value="Protease propeptides/inhibitors"/>
    <property type="match status" value="1"/>
</dbReference>
<gene>
    <name evidence="3" type="ORF">LAME_0F17392G</name>
</gene>
<keyword evidence="4" id="KW-1185">Reference proteome</keyword>
<feature type="signal peptide" evidence="2">
    <location>
        <begin position="1"/>
        <end position="19"/>
    </location>
</feature>
<comment type="similarity">
    <text evidence="1">Belongs to the protease inhibitor I9 family.</text>
</comment>
<dbReference type="GO" id="GO:0004866">
    <property type="term" value="F:endopeptidase inhibitor activity"/>
    <property type="evidence" value="ECO:0007669"/>
    <property type="project" value="TreeGrafter"/>
</dbReference>
<keyword evidence="2" id="KW-0732">Signal</keyword>
<evidence type="ECO:0000256" key="1">
    <source>
        <dbReference type="ARBA" id="ARBA00038069"/>
    </source>
</evidence>
<dbReference type="AlphaFoldDB" id="A0A1G4JZU8"/>
<accession>A0A1G4JZU8</accession>
<dbReference type="InterPro" id="IPR037045">
    <property type="entry name" value="S8pro/Inhibitor_I9_sf"/>
</dbReference>
<proteinExistence type="inferred from homology"/>
<protein>
    <submittedName>
        <fullName evidence="3">LAME_0F17392g1_1</fullName>
    </submittedName>
</protein>
<dbReference type="OrthoDB" id="5518345at2759"/>
<dbReference type="GO" id="GO:0042144">
    <property type="term" value="P:vacuole fusion, non-autophagic"/>
    <property type="evidence" value="ECO:0007669"/>
    <property type="project" value="TreeGrafter"/>
</dbReference>
<reference evidence="4" key="1">
    <citation type="submission" date="2016-03" db="EMBL/GenBank/DDBJ databases">
        <authorList>
            <person name="Devillers Hugo."/>
        </authorList>
    </citation>
    <scope>NUCLEOTIDE SEQUENCE [LARGE SCALE GENOMIC DNA]</scope>
</reference>
<dbReference type="PANTHER" id="PTHR28288">
    <property type="entry name" value="PROTEASE B INHIBITOR 2"/>
    <property type="match status" value="1"/>
</dbReference>
<evidence type="ECO:0000313" key="4">
    <source>
        <dbReference type="Proteomes" id="UP000191144"/>
    </source>
</evidence>
<organism evidence="3 4">
    <name type="scientific">Lachancea meyersii CBS 8951</name>
    <dbReference type="NCBI Taxonomy" id="1266667"/>
    <lineage>
        <taxon>Eukaryota</taxon>
        <taxon>Fungi</taxon>
        <taxon>Dikarya</taxon>
        <taxon>Ascomycota</taxon>
        <taxon>Saccharomycotina</taxon>
        <taxon>Saccharomycetes</taxon>
        <taxon>Saccharomycetales</taxon>
        <taxon>Saccharomycetaceae</taxon>
        <taxon>Lachancea</taxon>
    </lineage>
</organism>
<dbReference type="InterPro" id="IPR052471">
    <property type="entry name" value="PBI_I9"/>
</dbReference>
<dbReference type="EMBL" id="LT598477">
    <property type="protein sequence ID" value="SCU96774.1"/>
    <property type="molecule type" value="Genomic_DNA"/>
</dbReference>
<feature type="chain" id="PRO_5009236287" evidence="2">
    <location>
        <begin position="20"/>
        <end position="111"/>
    </location>
</feature>
<evidence type="ECO:0000313" key="3">
    <source>
        <dbReference type="EMBL" id="SCU96774.1"/>
    </source>
</evidence>
<name>A0A1G4JZU8_9SACH</name>
<evidence type="ECO:0000256" key="2">
    <source>
        <dbReference type="SAM" id="SignalP"/>
    </source>
</evidence>
<dbReference type="Gene3D" id="3.30.70.80">
    <property type="entry name" value="Peptidase S8 propeptide/proteinase inhibitor I9"/>
    <property type="match status" value="1"/>
</dbReference>